<gene>
    <name evidence="1" type="ORF">CHR55_33270</name>
</gene>
<evidence type="ECO:0000313" key="1">
    <source>
        <dbReference type="EMBL" id="PCK22009.1"/>
    </source>
</evidence>
<proteinExistence type="predicted"/>
<dbReference type="EMBL" id="NOVD01000087">
    <property type="protein sequence ID" value="PCK22009.1"/>
    <property type="molecule type" value="Genomic_DNA"/>
</dbReference>
<dbReference type="AlphaFoldDB" id="A0A2A5IYF2"/>
<sequence>MSRMSDLVYQMATAQVEAPAIDGSAANRWSWFADLYDHPQWGLTATIPDFNEAGRTIGRLCRATVTGDHNALGIRWNALSRLAAIKDTVCPTAEHHAWTAVINSGIDAHDFVNDIDFGGTETVTSAFSAIIAAHSDTDAENFIEQAIAAWETYRNAHDPVLEPLAIAIAGGYADASYEPSAFIRAELRVAS</sequence>
<reference evidence="1 2" key="1">
    <citation type="submission" date="2017-07" db="EMBL/GenBank/DDBJ databases">
        <title>Draft sequence of Rhodococcus enclensis 23b-28.</title>
        <authorList>
            <person name="Besaury L."/>
            <person name="Sancelme M."/>
            <person name="Amato P."/>
            <person name="Lallement A."/>
            <person name="Delort A.-M."/>
        </authorList>
    </citation>
    <scope>NUCLEOTIDE SEQUENCE [LARGE SCALE GENOMIC DNA]</scope>
    <source>
        <strain evidence="1 2">23b-28</strain>
    </source>
</reference>
<dbReference type="Proteomes" id="UP000230886">
    <property type="component" value="Unassembled WGS sequence"/>
</dbReference>
<organism evidence="1 2">
    <name type="scientific">Rhodococcus qingshengii</name>
    <dbReference type="NCBI Taxonomy" id="334542"/>
    <lineage>
        <taxon>Bacteria</taxon>
        <taxon>Bacillati</taxon>
        <taxon>Actinomycetota</taxon>
        <taxon>Actinomycetes</taxon>
        <taxon>Mycobacteriales</taxon>
        <taxon>Nocardiaceae</taxon>
        <taxon>Rhodococcus</taxon>
        <taxon>Rhodococcus erythropolis group</taxon>
    </lineage>
</organism>
<accession>A0A2A5IYF2</accession>
<protein>
    <submittedName>
        <fullName evidence="1">Uncharacterized protein</fullName>
    </submittedName>
</protein>
<comment type="caution">
    <text evidence="1">The sequence shown here is derived from an EMBL/GenBank/DDBJ whole genome shotgun (WGS) entry which is preliminary data.</text>
</comment>
<evidence type="ECO:0000313" key="2">
    <source>
        <dbReference type="Proteomes" id="UP000230886"/>
    </source>
</evidence>
<name>A0A2A5IYF2_RHOSG</name>
<dbReference type="RefSeq" id="WP_099699094.1">
    <property type="nucleotide sequence ID" value="NZ_NOVD01000087.1"/>
</dbReference>